<dbReference type="Proteomes" id="UP000294547">
    <property type="component" value="Unassembled WGS sequence"/>
</dbReference>
<dbReference type="AlphaFoldDB" id="A0A4R6RFY2"/>
<evidence type="ECO:0000313" key="1">
    <source>
        <dbReference type="EMBL" id="TDP85321.1"/>
    </source>
</evidence>
<reference evidence="1 2" key="1">
    <citation type="submission" date="2019-03" db="EMBL/GenBank/DDBJ databases">
        <title>Genomic Encyclopedia of Type Strains, Phase IV (KMG-IV): sequencing the most valuable type-strain genomes for metagenomic binning, comparative biology and taxonomic classification.</title>
        <authorList>
            <person name="Goeker M."/>
        </authorList>
    </citation>
    <scope>NUCLEOTIDE SEQUENCE [LARGE SCALE GENOMIC DNA]</scope>
    <source>
        <strain evidence="1 2">DSM 102969</strain>
    </source>
</reference>
<keyword evidence="2" id="KW-1185">Reference proteome</keyword>
<name>A0A4R6RFY2_9HYPH</name>
<comment type="caution">
    <text evidence="1">The sequence shown here is derived from an EMBL/GenBank/DDBJ whole genome shotgun (WGS) entry which is preliminary data.</text>
</comment>
<protein>
    <submittedName>
        <fullName evidence="1">Uncharacterized protein</fullName>
    </submittedName>
</protein>
<gene>
    <name evidence="1" type="ORF">EDD54_2173</name>
</gene>
<accession>A0A4R6RFY2</accession>
<dbReference type="RefSeq" id="WP_126541178.1">
    <property type="nucleotide sequence ID" value="NZ_BSPM01000004.1"/>
</dbReference>
<proteinExistence type="predicted"/>
<evidence type="ECO:0000313" key="2">
    <source>
        <dbReference type="Proteomes" id="UP000294547"/>
    </source>
</evidence>
<organism evidence="1 2">
    <name type="scientific">Oharaeibacter diazotrophicus</name>
    <dbReference type="NCBI Taxonomy" id="1920512"/>
    <lineage>
        <taxon>Bacteria</taxon>
        <taxon>Pseudomonadati</taxon>
        <taxon>Pseudomonadota</taxon>
        <taxon>Alphaproteobacteria</taxon>
        <taxon>Hyphomicrobiales</taxon>
        <taxon>Pleomorphomonadaceae</taxon>
        <taxon>Oharaeibacter</taxon>
    </lineage>
</organism>
<sequence length="74" mass="7785">MRAFGFLLAVALIAGAAWYFLDVRVVDAGRLPDVEVTVKDPGKLPDVDVSVKTVDVPETTGAVGMPTEPATTAR</sequence>
<dbReference type="EMBL" id="SNXY01000007">
    <property type="protein sequence ID" value="TDP85321.1"/>
    <property type="molecule type" value="Genomic_DNA"/>
</dbReference>